<dbReference type="InterPro" id="IPR036069">
    <property type="entry name" value="DUF34/NIF3_sf"/>
</dbReference>
<dbReference type="Gene3D" id="3.40.1390.30">
    <property type="entry name" value="NIF3 (NGG1p interacting factor 3)-like"/>
    <property type="match status" value="2"/>
</dbReference>
<proteinExistence type="inferred from homology"/>
<dbReference type="GO" id="GO:0005737">
    <property type="term" value="C:cytoplasm"/>
    <property type="evidence" value="ECO:0007669"/>
    <property type="project" value="TreeGrafter"/>
</dbReference>
<feature type="binding site" evidence="4">
    <location>
        <position position="100"/>
    </location>
    <ligand>
        <name>a divalent metal cation</name>
        <dbReference type="ChEBI" id="CHEBI:60240"/>
        <label>1</label>
    </ligand>
</feature>
<feature type="binding site" evidence="4">
    <location>
        <position position="66"/>
    </location>
    <ligand>
        <name>a divalent metal cation</name>
        <dbReference type="ChEBI" id="CHEBI:60240"/>
        <label>1</label>
    </ligand>
</feature>
<evidence type="ECO:0000256" key="2">
    <source>
        <dbReference type="ARBA" id="ARBA00022112"/>
    </source>
</evidence>
<dbReference type="Proteomes" id="UP000653127">
    <property type="component" value="Unassembled WGS sequence"/>
</dbReference>
<dbReference type="SUPFAM" id="SSF102705">
    <property type="entry name" value="NIF3 (NGG1p interacting factor 3)-like"/>
    <property type="match status" value="1"/>
</dbReference>
<sequence length="256" mass="27536">MSTVKEIYNWIDSIAPFAAVESWDNSGLLVETGEPEIDRVLLALDITGEVAQEAQEISAQLIVAHHPVIFHPLRSLHPGQPAYWLVRYGINAICAHTNLDVAVGGVNDALARRLGLRCLEPLEVPGTSGLSLGRIGELERPVDAGAYPELVKRALGCGGLKYVPRSGEIRRVAVCGGAGADLIYRARELGADALVTADSKHNLLLDAEAMGLMLIDAGHACTERVVLEPLAERLRAAFPEVEFCLSRCAADPARYI</sequence>
<dbReference type="FunFam" id="3.40.1390.30:FF:000001">
    <property type="entry name" value="GTP cyclohydrolase 1 type 2"/>
    <property type="match status" value="1"/>
</dbReference>
<dbReference type="PANTHER" id="PTHR13799:SF14">
    <property type="entry name" value="GTP CYCLOHYDROLASE 1 TYPE 2 HOMOLOG"/>
    <property type="match status" value="1"/>
</dbReference>
<dbReference type="PANTHER" id="PTHR13799">
    <property type="entry name" value="NGG1 INTERACTING FACTOR 3"/>
    <property type="match status" value="1"/>
</dbReference>
<reference evidence="5" key="1">
    <citation type="submission" date="2020-08" db="EMBL/GenBank/DDBJ databases">
        <title>Genome public.</title>
        <authorList>
            <person name="Liu C."/>
            <person name="Sun Q."/>
        </authorList>
    </citation>
    <scope>NUCLEOTIDE SEQUENCE</scope>
    <source>
        <strain evidence="5">NSJ-31</strain>
    </source>
</reference>
<evidence type="ECO:0000313" key="5">
    <source>
        <dbReference type="EMBL" id="MBC8547180.1"/>
    </source>
</evidence>
<dbReference type="GO" id="GO:0046872">
    <property type="term" value="F:metal ion binding"/>
    <property type="evidence" value="ECO:0007669"/>
    <property type="project" value="UniProtKB-KW"/>
</dbReference>
<keyword evidence="6" id="KW-1185">Reference proteome</keyword>
<feature type="binding site" evidence="4">
    <location>
        <position position="65"/>
    </location>
    <ligand>
        <name>a divalent metal cation</name>
        <dbReference type="ChEBI" id="CHEBI:60240"/>
        <label>1</label>
    </ligand>
</feature>
<feature type="binding site" evidence="4">
    <location>
        <position position="223"/>
    </location>
    <ligand>
        <name>a divalent metal cation</name>
        <dbReference type="ChEBI" id="CHEBI:60240"/>
        <label>1</label>
    </ligand>
</feature>
<evidence type="ECO:0000313" key="6">
    <source>
        <dbReference type="Proteomes" id="UP000653127"/>
    </source>
</evidence>
<evidence type="ECO:0000256" key="3">
    <source>
        <dbReference type="ARBA" id="ARBA00022723"/>
    </source>
</evidence>
<accession>A0A926DXQ2</accession>
<dbReference type="AlphaFoldDB" id="A0A926DXQ2"/>
<evidence type="ECO:0000256" key="1">
    <source>
        <dbReference type="ARBA" id="ARBA00006964"/>
    </source>
</evidence>
<dbReference type="Pfam" id="PF01784">
    <property type="entry name" value="DUF34_NIF3"/>
    <property type="match status" value="1"/>
</dbReference>
<name>A0A926DXQ2_9FIRM</name>
<keyword evidence="3 4" id="KW-0479">Metal-binding</keyword>
<organism evidence="5 6">
    <name type="scientific">Ligaoa zhengdingensis</name>
    <dbReference type="NCBI Taxonomy" id="2763658"/>
    <lineage>
        <taxon>Bacteria</taxon>
        <taxon>Bacillati</taxon>
        <taxon>Bacillota</taxon>
        <taxon>Clostridia</taxon>
        <taxon>Eubacteriales</taxon>
        <taxon>Oscillospiraceae</taxon>
        <taxon>Ligaoa</taxon>
    </lineage>
</organism>
<comment type="similarity">
    <text evidence="1">Belongs to the GTP cyclohydrolase I type 2/NIF3 family.</text>
</comment>
<gene>
    <name evidence="5" type="ORF">H8711_09595</name>
</gene>
<protein>
    <recommendedName>
        <fullName evidence="2">GTP cyclohydrolase 1 type 2 homolog</fullName>
    </recommendedName>
</protein>
<evidence type="ECO:0000256" key="4">
    <source>
        <dbReference type="PIRSR" id="PIRSR602678-1"/>
    </source>
</evidence>
<dbReference type="EMBL" id="JACRST010000015">
    <property type="protein sequence ID" value="MBC8547180.1"/>
    <property type="molecule type" value="Genomic_DNA"/>
</dbReference>
<dbReference type="NCBIfam" id="TIGR00486">
    <property type="entry name" value="YbgI_SA1388"/>
    <property type="match status" value="1"/>
</dbReference>
<comment type="caution">
    <text evidence="5">The sequence shown here is derived from an EMBL/GenBank/DDBJ whole genome shotgun (WGS) entry which is preliminary data.</text>
</comment>
<dbReference type="InterPro" id="IPR002678">
    <property type="entry name" value="DUF34/NIF3"/>
</dbReference>
<dbReference type="RefSeq" id="WP_249283253.1">
    <property type="nucleotide sequence ID" value="NZ_JACRST010000015.1"/>
</dbReference>
<feature type="binding site" evidence="4">
    <location>
        <position position="219"/>
    </location>
    <ligand>
        <name>a divalent metal cation</name>
        <dbReference type="ChEBI" id="CHEBI:60240"/>
        <label>1</label>
    </ligand>
</feature>